<accession>A0A0B6ZLY5</accession>
<proteinExistence type="predicted"/>
<sequence>MSEPLNLLSFNVLGALYPYHTQSEHLTTHRVYTLPHRNCNLLYTVHPTVCGTLPHKVYPTTKSAHPTTQNVFPTTHGKCTPYHTQKMYH</sequence>
<protein>
    <submittedName>
        <fullName evidence="1">Uncharacterized protein</fullName>
    </submittedName>
</protein>
<name>A0A0B6ZLY5_9EUPU</name>
<dbReference type="AlphaFoldDB" id="A0A0B6ZLY5"/>
<gene>
    <name evidence="1" type="primary">ORF70405</name>
</gene>
<dbReference type="EMBL" id="HACG01022628">
    <property type="protein sequence ID" value="CEK69493.1"/>
    <property type="molecule type" value="Transcribed_RNA"/>
</dbReference>
<evidence type="ECO:0000313" key="1">
    <source>
        <dbReference type="EMBL" id="CEK69493.1"/>
    </source>
</evidence>
<reference evidence="1" key="1">
    <citation type="submission" date="2014-12" db="EMBL/GenBank/DDBJ databases">
        <title>Insight into the proteome of Arion vulgaris.</title>
        <authorList>
            <person name="Aradska J."/>
            <person name="Bulat T."/>
            <person name="Smidak R."/>
            <person name="Sarate P."/>
            <person name="Gangsoo J."/>
            <person name="Sialana F."/>
            <person name="Bilban M."/>
            <person name="Lubec G."/>
        </authorList>
    </citation>
    <scope>NUCLEOTIDE SEQUENCE</scope>
    <source>
        <tissue evidence="1">Skin</tissue>
    </source>
</reference>
<organism evidence="1">
    <name type="scientific">Arion vulgaris</name>
    <dbReference type="NCBI Taxonomy" id="1028688"/>
    <lineage>
        <taxon>Eukaryota</taxon>
        <taxon>Metazoa</taxon>
        <taxon>Spiralia</taxon>
        <taxon>Lophotrochozoa</taxon>
        <taxon>Mollusca</taxon>
        <taxon>Gastropoda</taxon>
        <taxon>Heterobranchia</taxon>
        <taxon>Euthyneura</taxon>
        <taxon>Panpulmonata</taxon>
        <taxon>Eupulmonata</taxon>
        <taxon>Stylommatophora</taxon>
        <taxon>Helicina</taxon>
        <taxon>Arionoidea</taxon>
        <taxon>Arionidae</taxon>
        <taxon>Arion</taxon>
    </lineage>
</organism>